<evidence type="ECO:0000256" key="1">
    <source>
        <dbReference type="ARBA" id="ARBA00022801"/>
    </source>
</evidence>
<evidence type="ECO:0000256" key="2">
    <source>
        <dbReference type="SAM" id="MobiDB-lite"/>
    </source>
</evidence>
<dbReference type="PROSITE" id="PS51746">
    <property type="entry name" value="PPM_2"/>
    <property type="match status" value="1"/>
</dbReference>
<dbReference type="InterPro" id="IPR013655">
    <property type="entry name" value="PAS_fold_3"/>
</dbReference>
<dbReference type="AlphaFoldDB" id="A0A8J7WNK1"/>
<dbReference type="InterPro" id="IPR000700">
    <property type="entry name" value="PAS-assoc_C"/>
</dbReference>
<evidence type="ECO:0000259" key="3">
    <source>
        <dbReference type="PROSITE" id="PS50113"/>
    </source>
</evidence>
<dbReference type="Pfam" id="PF13185">
    <property type="entry name" value="GAF_2"/>
    <property type="match status" value="1"/>
</dbReference>
<name>A0A8J7WNK1_9ACTN</name>
<proteinExistence type="predicted"/>
<dbReference type="SUPFAM" id="SSF55785">
    <property type="entry name" value="PYP-like sensor domain (PAS domain)"/>
    <property type="match status" value="1"/>
</dbReference>
<keyword evidence="6" id="KW-1185">Reference proteome</keyword>
<dbReference type="PANTHER" id="PTHR43156:SF2">
    <property type="entry name" value="STAGE II SPORULATION PROTEIN E"/>
    <property type="match status" value="1"/>
</dbReference>
<dbReference type="Pfam" id="PF07228">
    <property type="entry name" value="SpoIIE"/>
    <property type="match status" value="1"/>
</dbReference>
<dbReference type="InterPro" id="IPR036457">
    <property type="entry name" value="PPM-type-like_dom_sf"/>
</dbReference>
<accession>A0A8J7WNK1</accession>
<dbReference type="PROSITE" id="PS50113">
    <property type="entry name" value="PAC"/>
    <property type="match status" value="1"/>
</dbReference>
<gene>
    <name evidence="5" type="ORF">KGA66_10120</name>
</gene>
<feature type="region of interest" description="Disordered" evidence="2">
    <location>
        <begin position="45"/>
        <end position="87"/>
    </location>
</feature>
<organism evidence="5 6">
    <name type="scientific">Actinocrinis puniceicyclus</name>
    <dbReference type="NCBI Taxonomy" id="977794"/>
    <lineage>
        <taxon>Bacteria</taxon>
        <taxon>Bacillati</taxon>
        <taxon>Actinomycetota</taxon>
        <taxon>Actinomycetes</taxon>
        <taxon>Catenulisporales</taxon>
        <taxon>Actinospicaceae</taxon>
        <taxon>Actinocrinis</taxon>
    </lineage>
</organism>
<evidence type="ECO:0000313" key="5">
    <source>
        <dbReference type="EMBL" id="MBS2963402.1"/>
    </source>
</evidence>
<evidence type="ECO:0000313" key="6">
    <source>
        <dbReference type="Proteomes" id="UP000677913"/>
    </source>
</evidence>
<dbReference type="GO" id="GO:0016791">
    <property type="term" value="F:phosphatase activity"/>
    <property type="evidence" value="ECO:0007669"/>
    <property type="project" value="TreeGrafter"/>
</dbReference>
<dbReference type="SUPFAM" id="SSF81606">
    <property type="entry name" value="PP2C-like"/>
    <property type="match status" value="1"/>
</dbReference>
<evidence type="ECO:0000259" key="4">
    <source>
        <dbReference type="PROSITE" id="PS51746"/>
    </source>
</evidence>
<dbReference type="InterPro" id="IPR035965">
    <property type="entry name" value="PAS-like_dom_sf"/>
</dbReference>
<dbReference type="SUPFAM" id="SSF55781">
    <property type="entry name" value="GAF domain-like"/>
    <property type="match status" value="1"/>
</dbReference>
<dbReference type="Gene3D" id="3.30.450.40">
    <property type="match status" value="1"/>
</dbReference>
<dbReference type="Proteomes" id="UP000677913">
    <property type="component" value="Unassembled WGS sequence"/>
</dbReference>
<dbReference type="SMART" id="SM00331">
    <property type="entry name" value="PP2C_SIG"/>
    <property type="match status" value="1"/>
</dbReference>
<reference evidence="5" key="1">
    <citation type="submission" date="2021-04" db="EMBL/GenBank/DDBJ databases">
        <title>Genome based classification of Actinospica acidithermotolerans sp. nov., an actinobacterium isolated from an Indonesian hot spring.</title>
        <authorList>
            <person name="Kusuma A.B."/>
            <person name="Putra K.E."/>
            <person name="Nafisah S."/>
            <person name="Loh J."/>
            <person name="Nouioui I."/>
            <person name="Goodfellow M."/>
        </authorList>
    </citation>
    <scope>NUCLEOTIDE SEQUENCE</scope>
    <source>
        <strain evidence="5">DSM 45618</strain>
    </source>
</reference>
<feature type="domain" description="PPM-type phosphatase" evidence="4">
    <location>
        <begin position="589"/>
        <end position="796"/>
    </location>
</feature>
<sequence length="797" mass="84625">MRCGQTEAARQLETLAGRSGLPALELAADLVNEISNDPLTRIAREHAEFDGVHTPYQEPGPDAASGPGRDGAADREPPPADADLDDIAPADADVDDTAFDDTALGGARSEVSDVDAAGRASAGVRLRTAESGVLGAADTQAAAQSLKQHALGPLGATAVAIWALGTDGSLMLAGHAGFSAAEARRWRHVPPYVATLARRALVERRPQWVNDASDQALPSIGLGRRGGSGGRAALAAALGGRVLGVLEVCWPRPVDEPSPPVARQLEALAELCAYTLDSGVAGEDAPGAATAAGRAGDVRLTDLADTLLDAAIILRPLHDEGRLVDFVIEYTNEHFVDPAGRPRSAVTGLPLLEAYPLAAEPGAMFDKVEHVYATGEPFSSEQVVINARIDQVPVSSVAAVGISRLGDRVLLTWRLQDEAARLATLLQHAQRLGRIGGFEENLVTGETTWNAQLFSLYGLPPTAQPVPLSRLEAYAHPDDATAIGRFLRSLIHHRSAASTAFRLQRTDGVLRYIRIVAEPVLDDAGLLVSVRGACQDISSQHWTEIALAATRDQLAHTEQEAAERNRLALRLQRAIMPPAPRPIDAAGLEIAVRYRPAETDHLVGGDWYDAVVLPTRQILLVVGDVAGHGIDAATDMVALRNALRGLAATGAGPAQLLSWLNTVAHHLNDQVTATAVCGLYDPDSRTLRWARAGHPPPLLVRDGRATALPLPTGMLLGVVGDAQYGEQELTLRHGDTLMMYTDGLIERKDSSLDQSLEHLRTAAQVSVSALSEQLDYMLMHSNADTDDDTCLIGVHVR</sequence>
<protein>
    <submittedName>
        <fullName evidence="5">SpoIIE family protein phosphatase</fullName>
    </submittedName>
</protein>
<dbReference type="Gene3D" id="3.30.450.20">
    <property type="entry name" value="PAS domain"/>
    <property type="match status" value="1"/>
</dbReference>
<feature type="domain" description="PAC" evidence="3">
    <location>
        <begin position="497"/>
        <end position="549"/>
    </location>
</feature>
<dbReference type="InterPro" id="IPR052016">
    <property type="entry name" value="Bact_Sigma-Reg"/>
</dbReference>
<dbReference type="InterPro" id="IPR003018">
    <property type="entry name" value="GAF"/>
</dbReference>
<dbReference type="InterPro" id="IPR001932">
    <property type="entry name" value="PPM-type_phosphatase-like_dom"/>
</dbReference>
<comment type="caution">
    <text evidence="5">The sequence shown here is derived from an EMBL/GenBank/DDBJ whole genome shotgun (WGS) entry which is preliminary data.</text>
</comment>
<dbReference type="Gene3D" id="3.60.40.10">
    <property type="entry name" value="PPM-type phosphatase domain"/>
    <property type="match status" value="1"/>
</dbReference>
<dbReference type="PANTHER" id="PTHR43156">
    <property type="entry name" value="STAGE II SPORULATION PROTEIN E-RELATED"/>
    <property type="match status" value="1"/>
</dbReference>
<dbReference type="Pfam" id="PF08447">
    <property type="entry name" value="PAS_3"/>
    <property type="match status" value="1"/>
</dbReference>
<keyword evidence="1" id="KW-0378">Hydrolase</keyword>
<dbReference type="EMBL" id="JAGSXH010000026">
    <property type="protein sequence ID" value="MBS2963402.1"/>
    <property type="molecule type" value="Genomic_DNA"/>
</dbReference>
<dbReference type="InterPro" id="IPR029016">
    <property type="entry name" value="GAF-like_dom_sf"/>
</dbReference>